<gene>
    <name evidence="15" type="ORF">FY036_12240</name>
</gene>
<dbReference type="EC" id="4.2.3.1" evidence="4 11"/>
<evidence type="ECO:0000256" key="5">
    <source>
        <dbReference type="ARBA" id="ARBA00018679"/>
    </source>
</evidence>
<dbReference type="InterPro" id="IPR004450">
    <property type="entry name" value="Thr_synthase-like"/>
</dbReference>
<dbReference type="AlphaFoldDB" id="A0A5D4GUQ7"/>
<comment type="caution">
    <text evidence="15">The sequence shown here is derived from an EMBL/GenBank/DDBJ whole genome shotgun (WGS) entry which is preliminary data.</text>
</comment>
<protein>
    <recommendedName>
        <fullName evidence="5 11">Threonine synthase</fullName>
        <ecNumber evidence="4 11">4.2.3.1</ecNumber>
    </recommendedName>
</protein>
<feature type="modified residue" description="N6-(pyridoxal phosphate)lysine" evidence="12">
    <location>
        <position position="112"/>
    </location>
</feature>
<evidence type="ECO:0000313" key="16">
    <source>
        <dbReference type="Proteomes" id="UP000323258"/>
    </source>
</evidence>
<comment type="catalytic activity">
    <reaction evidence="10">
        <text>O-phospho-L-homoserine + H2O = L-threonine + phosphate</text>
        <dbReference type="Rhea" id="RHEA:10840"/>
        <dbReference type="ChEBI" id="CHEBI:15377"/>
        <dbReference type="ChEBI" id="CHEBI:43474"/>
        <dbReference type="ChEBI" id="CHEBI:57590"/>
        <dbReference type="ChEBI" id="CHEBI:57926"/>
        <dbReference type="EC" id="4.2.3.1"/>
    </reaction>
</comment>
<keyword evidence="7" id="KW-0791">Threonine biosynthesis</keyword>
<dbReference type="Gene3D" id="3.40.50.1100">
    <property type="match status" value="2"/>
</dbReference>
<comment type="pathway">
    <text evidence="2">Amino-acid biosynthesis; L-threonine biosynthesis; L-threonine from L-aspartate: step 5/5.</text>
</comment>
<dbReference type="Pfam" id="PF24857">
    <property type="entry name" value="THR4_C"/>
    <property type="match status" value="1"/>
</dbReference>
<dbReference type="InterPro" id="IPR051166">
    <property type="entry name" value="Threonine_Synthase"/>
</dbReference>
<evidence type="ECO:0000313" key="15">
    <source>
        <dbReference type="EMBL" id="TYR31864.1"/>
    </source>
</evidence>
<dbReference type="GO" id="GO:0009088">
    <property type="term" value="P:threonine biosynthetic process"/>
    <property type="evidence" value="ECO:0007669"/>
    <property type="project" value="UniProtKB-UniRule"/>
</dbReference>
<comment type="cofactor">
    <cofactor evidence="1 12">
        <name>pyridoxal 5'-phosphate</name>
        <dbReference type="ChEBI" id="CHEBI:597326"/>
    </cofactor>
</comment>
<dbReference type="PANTHER" id="PTHR42690">
    <property type="entry name" value="THREONINE SYNTHASE FAMILY MEMBER"/>
    <property type="match status" value="1"/>
</dbReference>
<dbReference type="InterPro" id="IPR000634">
    <property type="entry name" value="Ser/Thr_deHydtase_PyrdxlP-BS"/>
</dbReference>
<reference evidence="15 16" key="2">
    <citation type="submission" date="2019-09" db="EMBL/GenBank/DDBJ databases">
        <title>Mesorhizobium sp. MaA-C15 isolated from Microcystis aeruginosa.</title>
        <authorList>
            <person name="Jeong S.E."/>
            <person name="Jin H.M."/>
            <person name="Jeon C.O."/>
        </authorList>
    </citation>
    <scope>NUCLEOTIDE SEQUENCE [LARGE SCALE GENOMIC DNA]</scope>
    <source>
        <strain evidence="15 16">MaA-C15</strain>
    </source>
</reference>
<dbReference type="UniPathway" id="UPA00050">
    <property type="reaction ID" value="UER00065"/>
</dbReference>
<evidence type="ECO:0000256" key="3">
    <source>
        <dbReference type="ARBA" id="ARBA00005517"/>
    </source>
</evidence>
<evidence type="ECO:0000256" key="1">
    <source>
        <dbReference type="ARBA" id="ARBA00001933"/>
    </source>
</evidence>
<evidence type="ECO:0000256" key="8">
    <source>
        <dbReference type="ARBA" id="ARBA00022898"/>
    </source>
</evidence>
<dbReference type="OrthoDB" id="9763107at2"/>
<dbReference type="CDD" id="cd01560">
    <property type="entry name" value="Thr-synth_2"/>
    <property type="match status" value="1"/>
</dbReference>
<dbReference type="Gene3D" id="3.90.1380.10">
    <property type="entry name" value="Threonine synthase, N-terminal domain"/>
    <property type="match status" value="1"/>
</dbReference>
<evidence type="ECO:0000256" key="12">
    <source>
        <dbReference type="PIRSR" id="PIRSR604450-51"/>
    </source>
</evidence>
<evidence type="ECO:0000256" key="9">
    <source>
        <dbReference type="ARBA" id="ARBA00023239"/>
    </source>
</evidence>
<evidence type="ECO:0000256" key="4">
    <source>
        <dbReference type="ARBA" id="ARBA00013028"/>
    </source>
</evidence>
<dbReference type="Pfam" id="PF14821">
    <property type="entry name" value="Thr_synth_N"/>
    <property type="match status" value="1"/>
</dbReference>
<keyword evidence="6" id="KW-0028">Amino-acid biosynthesis</keyword>
<keyword evidence="16" id="KW-1185">Reference proteome</keyword>
<dbReference type="GO" id="GO:0004795">
    <property type="term" value="F:threonine synthase activity"/>
    <property type="evidence" value="ECO:0007669"/>
    <property type="project" value="UniProtKB-UniRule"/>
</dbReference>
<name>A0A5D4GUQ7_9HYPH</name>
<dbReference type="PANTHER" id="PTHR42690:SF1">
    <property type="entry name" value="THREONINE SYNTHASE-LIKE 2"/>
    <property type="match status" value="1"/>
</dbReference>
<dbReference type="PROSITE" id="PS00165">
    <property type="entry name" value="DEHYDRATASE_SER_THR"/>
    <property type="match status" value="1"/>
</dbReference>
<dbReference type="InterPro" id="IPR037158">
    <property type="entry name" value="Thr_synth_N_sf"/>
</dbReference>
<dbReference type="InterPro" id="IPR036052">
    <property type="entry name" value="TrpB-like_PALP_sf"/>
</dbReference>
<comment type="similarity">
    <text evidence="3">Belongs to the threonine synthase family.</text>
</comment>
<sequence length="470" mass="50748">MRYVSTRGGAPELGFRDVLLAGLARDGGLYVPAEWPSFSADEIRALRGLTYPDLAIRLLTPFVAGEIEEAAFAAIVREAYATFRHDAVCPLVQTAPNEFVLELFHGPTLAFKDVAMQLLARLMDHVLAERGQRATIAGATSGDTGGAAIDAFAGRDRTDIFILFPHGKVSPVQQRQMTTSTATNVHAIAVEGNFDDCQDLVKGMFNHHAFRDGVHLSGVNSINWARIMAQIVYYFSSAVSLGAPDRPVSFTVPTGNFGDIFAAYAAKRMGLPVERLVIATNDNDILARTLATGTYETRGVVETTSPSMDIQVSSNFERLLFEAYGRDAESVVRLMQSLRQSGSFTIAHGPLQAIRAEFDAGRSSMEETAATIRSVLAGSGYLLDPHTATAIKVAREKADASTPMIVLSTAHPAKFPAAVEAASGITPALPAWLGDLMERSENYTVLPSDPKMLEDHISRRSRAARERSGS</sequence>
<evidence type="ECO:0000259" key="13">
    <source>
        <dbReference type="Pfam" id="PF00291"/>
    </source>
</evidence>
<dbReference type="Pfam" id="PF00291">
    <property type="entry name" value="PALP"/>
    <property type="match status" value="1"/>
</dbReference>
<accession>A0A5D4GUQ7</accession>
<keyword evidence="9 15" id="KW-0456">Lyase</keyword>
<evidence type="ECO:0000256" key="7">
    <source>
        <dbReference type="ARBA" id="ARBA00022697"/>
    </source>
</evidence>
<evidence type="ECO:0000256" key="11">
    <source>
        <dbReference type="NCBIfam" id="TIGR00260"/>
    </source>
</evidence>
<dbReference type="InterPro" id="IPR029144">
    <property type="entry name" value="Thr_synth_N"/>
</dbReference>
<dbReference type="RefSeq" id="WP_148915022.1">
    <property type="nucleotide sequence ID" value="NZ_VSZS01000063.1"/>
</dbReference>
<keyword evidence="8 12" id="KW-0663">Pyridoxal phosphate</keyword>
<evidence type="ECO:0000256" key="6">
    <source>
        <dbReference type="ARBA" id="ARBA00022605"/>
    </source>
</evidence>
<reference evidence="15 16" key="1">
    <citation type="submission" date="2019-08" db="EMBL/GenBank/DDBJ databases">
        <authorList>
            <person name="Seo Y.L."/>
        </authorList>
    </citation>
    <scope>NUCLEOTIDE SEQUENCE [LARGE SCALE GENOMIC DNA]</scope>
    <source>
        <strain evidence="15 16">MaA-C15</strain>
    </source>
</reference>
<feature type="domain" description="Tryptophan synthase beta chain-like PALP" evidence="13">
    <location>
        <begin position="101"/>
        <end position="330"/>
    </location>
</feature>
<dbReference type="SUPFAM" id="SSF53686">
    <property type="entry name" value="Tryptophan synthase beta subunit-like PLP-dependent enzymes"/>
    <property type="match status" value="1"/>
</dbReference>
<dbReference type="InterPro" id="IPR001926">
    <property type="entry name" value="TrpB-like_PALP"/>
</dbReference>
<proteinExistence type="inferred from homology"/>
<dbReference type="NCBIfam" id="TIGR00260">
    <property type="entry name" value="thrC"/>
    <property type="match status" value="1"/>
</dbReference>
<feature type="domain" description="Threonine synthase N-terminal" evidence="14">
    <location>
        <begin position="2"/>
        <end position="80"/>
    </location>
</feature>
<dbReference type="GO" id="GO:0030170">
    <property type="term" value="F:pyridoxal phosphate binding"/>
    <property type="evidence" value="ECO:0007669"/>
    <property type="project" value="InterPro"/>
</dbReference>
<dbReference type="EMBL" id="VSZS01000063">
    <property type="protein sequence ID" value="TYR31864.1"/>
    <property type="molecule type" value="Genomic_DNA"/>
</dbReference>
<organism evidence="15 16">
    <name type="scientific">Neoaquamicrobium microcysteis</name>
    <dbReference type="NCBI Taxonomy" id="2682781"/>
    <lineage>
        <taxon>Bacteria</taxon>
        <taxon>Pseudomonadati</taxon>
        <taxon>Pseudomonadota</taxon>
        <taxon>Alphaproteobacteria</taxon>
        <taxon>Hyphomicrobiales</taxon>
        <taxon>Phyllobacteriaceae</taxon>
        <taxon>Neoaquamicrobium</taxon>
    </lineage>
</organism>
<evidence type="ECO:0000259" key="14">
    <source>
        <dbReference type="Pfam" id="PF14821"/>
    </source>
</evidence>
<evidence type="ECO:0000256" key="10">
    <source>
        <dbReference type="ARBA" id="ARBA00049144"/>
    </source>
</evidence>
<dbReference type="Proteomes" id="UP000323258">
    <property type="component" value="Unassembled WGS sequence"/>
</dbReference>
<evidence type="ECO:0000256" key="2">
    <source>
        <dbReference type="ARBA" id="ARBA00004979"/>
    </source>
</evidence>